<keyword evidence="6" id="KW-0804">Transcription</keyword>
<dbReference type="InterPro" id="IPR013921">
    <property type="entry name" value="Mediator_Med20"/>
</dbReference>
<dbReference type="PANTHER" id="PTHR12465">
    <property type="entry name" value="UBIQUITIN SPECIFIC PROTEASE HOMOLOG 49"/>
    <property type="match status" value="1"/>
</dbReference>
<organism evidence="7 8">
    <name type="scientific">Anopheles albimanus</name>
    <name type="common">New world malaria mosquito</name>
    <dbReference type="NCBI Taxonomy" id="7167"/>
    <lineage>
        <taxon>Eukaryota</taxon>
        <taxon>Metazoa</taxon>
        <taxon>Ecdysozoa</taxon>
        <taxon>Arthropoda</taxon>
        <taxon>Hexapoda</taxon>
        <taxon>Insecta</taxon>
        <taxon>Pterygota</taxon>
        <taxon>Neoptera</taxon>
        <taxon>Endopterygota</taxon>
        <taxon>Diptera</taxon>
        <taxon>Nematocera</taxon>
        <taxon>Culicoidea</taxon>
        <taxon>Culicidae</taxon>
        <taxon>Anophelinae</taxon>
        <taxon>Anopheles</taxon>
    </lineage>
</organism>
<dbReference type="GO" id="GO:0003713">
    <property type="term" value="F:transcription coactivator activity"/>
    <property type="evidence" value="ECO:0007669"/>
    <property type="project" value="TreeGrafter"/>
</dbReference>
<comment type="similarity">
    <text evidence="2 6">Belongs to the Mediator complex subunit 20 family.</text>
</comment>
<dbReference type="EnsemblMetazoa" id="AALB004604-RA">
    <property type="protein sequence ID" value="AALB004604-PA"/>
    <property type="gene ID" value="AALB004604"/>
</dbReference>
<dbReference type="Proteomes" id="UP000069272">
    <property type="component" value="Chromosome 3L"/>
</dbReference>
<dbReference type="OrthoDB" id="1854899at2759"/>
<keyword evidence="4 6" id="KW-0539">Nucleus</keyword>
<keyword evidence="6" id="KW-0805">Transcription regulation</keyword>
<dbReference type="VEuPathDB" id="VectorBase:AALB20_034675"/>
<protein>
    <recommendedName>
        <fullName evidence="3 6">Mediator of RNA polymerase II transcription subunit 20</fullName>
    </recommendedName>
    <alternativeName>
        <fullName evidence="5 6">Mediator complex subunit 20</fullName>
    </alternativeName>
</protein>
<evidence type="ECO:0000256" key="4">
    <source>
        <dbReference type="ARBA" id="ARBA00023242"/>
    </source>
</evidence>
<reference evidence="7 8" key="1">
    <citation type="journal article" date="2017" name="G3 (Bethesda)">
        <title>The Physical Genome Mapping of Anopheles albimanus Corrected Scaffold Misassemblies and Identified Interarm Rearrangements in Genus Anopheles.</title>
        <authorList>
            <person name="Artemov G.N."/>
            <person name="Peery A.N."/>
            <person name="Jiang X."/>
            <person name="Tu Z."/>
            <person name="Stegniy V.N."/>
            <person name="Sharakhova M.V."/>
            <person name="Sharakhov I.V."/>
        </authorList>
    </citation>
    <scope>NUCLEOTIDE SEQUENCE [LARGE SCALE GENOMIC DNA]</scope>
    <source>
        <strain evidence="7 8">ALBI9_A</strain>
    </source>
</reference>
<dbReference type="VEuPathDB" id="VectorBase:AALB004604"/>
<name>A0A182FDL4_ANOAL</name>
<evidence type="ECO:0000313" key="8">
    <source>
        <dbReference type="Proteomes" id="UP000069272"/>
    </source>
</evidence>
<evidence type="ECO:0000256" key="2">
    <source>
        <dbReference type="ARBA" id="ARBA00010743"/>
    </source>
</evidence>
<dbReference type="STRING" id="7167.A0A182FDL4"/>
<dbReference type="GO" id="GO:0006357">
    <property type="term" value="P:regulation of transcription by RNA polymerase II"/>
    <property type="evidence" value="ECO:0007669"/>
    <property type="project" value="InterPro"/>
</dbReference>
<keyword evidence="8" id="KW-1185">Reference proteome</keyword>
<evidence type="ECO:0000256" key="5">
    <source>
        <dbReference type="ARBA" id="ARBA00031954"/>
    </source>
</evidence>
<evidence type="ECO:0000313" key="7">
    <source>
        <dbReference type="EnsemblMetazoa" id="AALB004604-PA"/>
    </source>
</evidence>
<keyword evidence="6" id="KW-0010">Activator</keyword>
<comment type="subunit">
    <text evidence="6">Component of the Mediator complex.</text>
</comment>
<dbReference type="PANTHER" id="PTHR12465:SF0">
    <property type="entry name" value="MEDIATOR OF RNA POLYMERASE II TRANSCRIPTION SUBUNIT 20"/>
    <property type="match status" value="1"/>
</dbReference>
<dbReference type="Pfam" id="PF08612">
    <property type="entry name" value="Med20"/>
    <property type="match status" value="1"/>
</dbReference>
<accession>A0A182FDL4</accession>
<gene>
    <name evidence="6" type="primary">MED20</name>
</gene>
<comment type="subcellular location">
    <subcellularLocation>
        <location evidence="1 6">Nucleus</location>
    </subcellularLocation>
</comment>
<evidence type="ECO:0000256" key="3">
    <source>
        <dbReference type="ARBA" id="ARBA00019690"/>
    </source>
</evidence>
<dbReference type="AlphaFoldDB" id="A0A182FDL4"/>
<sequence length="219" mass="24485">MGVTILQPYPVENKSGAQTIDFLQKRVLNLGAVPAGHFLVDCETYSSNPQLGSPKTVHIMHNSEQPASVFSILDTGNKQISLVTDGLFDLLMTRIAPAYTSKKQTKIESKGQRFEFGDFLIKLGSVTMSQNFKGVLVEVEYRPCLVPGSCWELMREFLQGFLGSNVSNSMPAYFTQRSSINPNHSKANEIYQPIDTINQYLEHFTNYRKQTMAPLGARP</sequence>
<reference evidence="7" key="2">
    <citation type="submission" date="2022-08" db="UniProtKB">
        <authorList>
            <consortium name="EnsemblMetazoa"/>
        </authorList>
    </citation>
    <scope>IDENTIFICATION</scope>
    <source>
        <strain evidence="7">STECLA/ALBI9_A</strain>
    </source>
</reference>
<proteinExistence type="inferred from homology"/>
<evidence type="ECO:0000256" key="1">
    <source>
        <dbReference type="ARBA" id="ARBA00004123"/>
    </source>
</evidence>
<evidence type="ECO:0000256" key="6">
    <source>
        <dbReference type="RuleBase" id="RU364152"/>
    </source>
</evidence>
<dbReference type="GO" id="GO:0016592">
    <property type="term" value="C:mediator complex"/>
    <property type="evidence" value="ECO:0007669"/>
    <property type="project" value="InterPro"/>
</dbReference>
<comment type="function">
    <text evidence="6">Component of the Mediator complex, a coactivator involved in the regulated transcription of nearly all RNA polymerase II-dependent genes. Mediator functions as a bridge to convey information from gene-specific regulatory proteins to the basal RNA polymerase II transcription machinery. Mediator is recruited to promoters by direct interactions with regulatory proteins and serves as a scaffold for the assembly of a functional preinitiation complex with RNA polymerase II and the general transcription factors.</text>
</comment>